<proteinExistence type="predicted"/>
<dbReference type="RefSeq" id="WP_196912621.1">
    <property type="nucleotide sequence ID" value="NZ_DAMDDB010000030.1"/>
</dbReference>
<organism evidence="1 2">
    <name type="scientific">Pseudomonas nitroreducens</name>
    <dbReference type="NCBI Taxonomy" id="46680"/>
    <lineage>
        <taxon>Bacteria</taxon>
        <taxon>Pseudomonadati</taxon>
        <taxon>Pseudomonadota</taxon>
        <taxon>Gammaproteobacteria</taxon>
        <taxon>Pseudomonadales</taxon>
        <taxon>Pseudomonadaceae</taxon>
        <taxon>Pseudomonas</taxon>
    </lineage>
</organism>
<evidence type="ECO:0000313" key="2">
    <source>
        <dbReference type="Proteomes" id="UP000608450"/>
    </source>
</evidence>
<name>A0ABS0KIC9_PSENT</name>
<accession>A0ABS0KIC9</accession>
<dbReference type="Proteomes" id="UP000608450">
    <property type="component" value="Unassembled WGS sequence"/>
</dbReference>
<gene>
    <name evidence="1" type="ORF">I5I61_10275</name>
</gene>
<protein>
    <submittedName>
        <fullName evidence="1">Uncharacterized protein</fullName>
    </submittedName>
</protein>
<reference evidence="1 2" key="1">
    <citation type="submission" date="2020-11" db="EMBL/GenBank/DDBJ databases">
        <title>Enhanced detection system for hospital associated transmission using whole genome sequencing surveillance.</title>
        <authorList>
            <person name="Harrison L.H."/>
            <person name="Van Tyne D."/>
            <person name="Marsh J.W."/>
            <person name="Griffith M.P."/>
            <person name="Snyder D.J."/>
            <person name="Cooper V.S."/>
            <person name="Mustapha M."/>
        </authorList>
    </citation>
    <scope>NUCLEOTIDE SEQUENCE [LARGE SCALE GENOMIC DNA]</scope>
    <source>
        <strain evidence="1 2">PSA00705</strain>
    </source>
</reference>
<sequence>MSVEEKQPLERFLEALTLITPPKAQAQDGANHLHHCVQVGGTTASDVQKAMKIIDEIGISYTGGPVYGLNDWELKTEGLHDVQLSFNSRGILDVALAKIDTPYFEPILERLNEQLDVVTEIEGQAGFTSVTYRQGDLEVTLENDGLSDRFSITVSTFGYRADRALLPRYA</sequence>
<dbReference type="EMBL" id="JADTFC010000019">
    <property type="protein sequence ID" value="MBG6287830.1"/>
    <property type="molecule type" value="Genomic_DNA"/>
</dbReference>
<keyword evidence="2" id="KW-1185">Reference proteome</keyword>
<evidence type="ECO:0000313" key="1">
    <source>
        <dbReference type="EMBL" id="MBG6287830.1"/>
    </source>
</evidence>
<comment type="caution">
    <text evidence="1">The sequence shown here is derived from an EMBL/GenBank/DDBJ whole genome shotgun (WGS) entry which is preliminary data.</text>
</comment>